<evidence type="ECO:0000256" key="3">
    <source>
        <dbReference type="ARBA" id="ARBA00022737"/>
    </source>
</evidence>
<proteinExistence type="inferred from homology"/>
<comment type="similarity">
    <text evidence="1">Belongs to the zyxin/ajuba family.</text>
</comment>
<protein>
    <recommendedName>
        <fullName evidence="7">LIM zinc-binding domain-containing protein</fullName>
    </recommendedName>
</protein>
<dbReference type="Pfam" id="PF00412">
    <property type="entry name" value="LIM"/>
    <property type="match status" value="2"/>
</dbReference>
<reference evidence="9" key="1">
    <citation type="submission" date="2017-01" db="EMBL/GenBank/DDBJ databases">
        <title>Comparative genomics of anhydrobiosis in the tardigrade Hypsibius dujardini.</title>
        <authorList>
            <person name="Yoshida Y."/>
            <person name="Koutsovoulos G."/>
            <person name="Laetsch D."/>
            <person name="Stevens L."/>
            <person name="Kumar S."/>
            <person name="Horikawa D."/>
            <person name="Ishino K."/>
            <person name="Komine S."/>
            <person name="Tomita M."/>
            <person name="Blaxter M."/>
            <person name="Arakawa K."/>
        </authorList>
    </citation>
    <scope>NUCLEOTIDE SEQUENCE [LARGE SCALE GENOMIC DNA]</scope>
    <source>
        <strain evidence="9">Z151</strain>
    </source>
</reference>
<keyword evidence="5 6" id="KW-0440">LIM domain</keyword>
<keyword evidence="4 6" id="KW-0862">Zinc</keyword>
<dbReference type="SUPFAM" id="SSF57716">
    <property type="entry name" value="Glucocorticoid receptor-like (DNA-binding domain)"/>
    <property type="match status" value="1"/>
</dbReference>
<dbReference type="PANTHER" id="PTHR24212">
    <property type="entry name" value="ZYXIN/TRIP6"/>
    <property type="match status" value="1"/>
</dbReference>
<dbReference type="PROSITE" id="PS00478">
    <property type="entry name" value="LIM_DOMAIN_1"/>
    <property type="match status" value="2"/>
</dbReference>
<dbReference type="PROSITE" id="PS50023">
    <property type="entry name" value="LIM_DOMAIN_2"/>
    <property type="match status" value="2"/>
</dbReference>
<dbReference type="SMART" id="SM00132">
    <property type="entry name" value="LIM"/>
    <property type="match status" value="2"/>
</dbReference>
<keyword evidence="3" id="KW-0677">Repeat</keyword>
<evidence type="ECO:0000256" key="4">
    <source>
        <dbReference type="ARBA" id="ARBA00022833"/>
    </source>
</evidence>
<organism evidence="8 9">
    <name type="scientific">Hypsibius exemplaris</name>
    <name type="common">Freshwater tardigrade</name>
    <dbReference type="NCBI Taxonomy" id="2072580"/>
    <lineage>
        <taxon>Eukaryota</taxon>
        <taxon>Metazoa</taxon>
        <taxon>Ecdysozoa</taxon>
        <taxon>Tardigrada</taxon>
        <taxon>Eutardigrada</taxon>
        <taxon>Parachela</taxon>
        <taxon>Hypsibioidea</taxon>
        <taxon>Hypsibiidae</taxon>
        <taxon>Hypsibius</taxon>
    </lineage>
</organism>
<comment type="caution">
    <text evidence="8">The sequence shown here is derived from an EMBL/GenBank/DDBJ whole genome shotgun (WGS) entry which is preliminary data.</text>
</comment>
<dbReference type="OrthoDB" id="5911912at2759"/>
<dbReference type="InterPro" id="IPR001781">
    <property type="entry name" value="Znf_LIM"/>
</dbReference>
<dbReference type="CDD" id="cd08368">
    <property type="entry name" value="LIM"/>
    <property type="match status" value="1"/>
</dbReference>
<evidence type="ECO:0000259" key="7">
    <source>
        <dbReference type="PROSITE" id="PS50023"/>
    </source>
</evidence>
<dbReference type="GO" id="GO:0046872">
    <property type="term" value="F:metal ion binding"/>
    <property type="evidence" value="ECO:0007669"/>
    <property type="project" value="UniProtKB-KW"/>
</dbReference>
<evidence type="ECO:0000256" key="6">
    <source>
        <dbReference type="PROSITE-ProRule" id="PRU00125"/>
    </source>
</evidence>
<evidence type="ECO:0000256" key="2">
    <source>
        <dbReference type="ARBA" id="ARBA00022723"/>
    </source>
</evidence>
<feature type="domain" description="LIM zinc-binding" evidence="7">
    <location>
        <begin position="66"/>
        <end position="128"/>
    </location>
</feature>
<gene>
    <name evidence="8" type="ORF">BV898_05111</name>
</gene>
<accession>A0A1W0X0R9</accession>
<evidence type="ECO:0000313" key="9">
    <source>
        <dbReference type="Proteomes" id="UP000192578"/>
    </source>
</evidence>
<dbReference type="AlphaFoldDB" id="A0A1W0X0R9"/>
<dbReference type="PANTHER" id="PTHR24212:SF8">
    <property type="entry name" value="LIM ZINC FINGER DOMAIN CONTAINING PROTEIN"/>
    <property type="match status" value="1"/>
</dbReference>
<evidence type="ECO:0000256" key="5">
    <source>
        <dbReference type="ARBA" id="ARBA00023038"/>
    </source>
</evidence>
<keyword evidence="2 6" id="KW-0479">Metal-binding</keyword>
<evidence type="ECO:0000256" key="1">
    <source>
        <dbReference type="ARBA" id="ARBA00009611"/>
    </source>
</evidence>
<dbReference type="Gene3D" id="2.10.110.10">
    <property type="entry name" value="Cysteine Rich Protein"/>
    <property type="match status" value="2"/>
</dbReference>
<feature type="domain" description="LIM zinc-binding" evidence="7">
    <location>
        <begin position="4"/>
        <end position="65"/>
    </location>
</feature>
<dbReference type="EMBL" id="MTYJ01000026">
    <property type="protein sequence ID" value="OQV21038.1"/>
    <property type="molecule type" value="Genomic_DNA"/>
</dbReference>
<sequence length="146" mass="16737">MADKSCAGCKEHISREQEHLAVNELGQFYHHECLTCSGCRDILRGPFSLWENSEPLCDRCLDERSPRCAECQYPVSDVKLRTKFGYFHPDCFVCTTCKFPFINDQERNYFNVDGRPYCHRDALDEISHPGVQGSGGFQETAVRDAF</sequence>
<keyword evidence="9" id="KW-1185">Reference proteome</keyword>
<evidence type="ECO:0000313" key="8">
    <source>
        <dbReference type="EMBL" id="OQV21038.1"/>
    </source>
</evidence>
<dbReference type="Proteomes" id="UP000192578">
    <property type="component" value="Unassembled WGS sequence"/>
</dbReference>
<name>A0A1W0X0R9_HYPEX</name>